<evidence type="ECO:0000313" key="3">
    <source>
        <dbReference type="EMBL" id="MBO2989859.1"/>
    </source>
</evidence>
<comment type="caution">
    <text evidence="3">The sequence shown here is derived from an EMBL/GenBank/DDBJ whole genome shotgun (WGS) entry which is preliminary data.</text>
</comment>
<proteinExistence type="predicted"/>
<keyword evidence="4" id="KW-1185">Reference proteome</keyword>
<gene>
    <name evidence="3" type="ORF">J4H85_07605</name>
</gene>
<dbReference type="Proteomes" id="UP000668403">
    <property type="component" value="Unassembled WGS sequence"/>
</dbReference>
<evidence type="ECO:0000313" key="4">
    <source>
        <dbReference type="Proteomes" id="UP000668403"/>
    </source>
</evidence>
<accession>A0A939QLF3</accession>
<sequence>MLQRWELRLSVSLMLFSCAVTAAVPAGALPSPALILLGLVCVVSFAVSIVAVLPRRMAAGPVPSGPLPRWSHAGPPLLGRREFTDSVRPRAPGISCRAPRPHAAA</sequence>
<keyword evidence="1" id="KW-0472">Membrane</keyword>
<organism evidence="3 4">
    <name type="scientific">Leucobacter tardus</name>
    <dbReference type="NCBI Taxonomy" id="501483"/>
    <lineage>
        <taxon>Bacteria</taxon>
        <taxon>Bacillati</taxon>
        <taxon>Actinomycetota</taxon>
        <taxon>Actinomycetes</taxon>
        <taxon>Micrococcales</taxon>
        <taxon>Microbacteriaceae</taxon>
        <taxon>Leucobacter</taxon>
    </lineage>
</organism>
<protein>
    <submittedName>
        <fullName evidence="3">Uncharacterized protein</fullName>
    </submittedName>
</protein>
<keyword evidence="1" id="KW-0812">Transmembrane</keyword>
<feature type="signal peptide" evidence="2">
    <location>
        <begin position="1"/>
        <end position="22"/>
    </location>
</feature>
<name>A0A939QLF3_9MICO</name>
<feature type="chain" id="PRO_5038427894" evidence="2">
    <location>
        <begin position="23"/>
        <end position="105"/>
    </location>
</feature>
<dbReference type="RefSeq" id="WP_208238428.1">
    <property type="nucleotide sequence ID" value="NZ_BAAAQU010000002.1"/>
</dbReference>
<keyword evidence="2" id="KW-0732">Signal</keyword>
<reference evidence="3" key="1">
    <citation type="submission" date="2021-03" db="EMBL/GenBank/DDBJ databases">
        <title>Leucobacter chromiisoli sp. nov., isolated from chromium-containing soil of chemical plant.</title>
        <authorList>
            <person name="Xu Z."/>
        </authorList>
    </citation>
    <scope>NUCLEOTIDE SEQUENCE</scope>
    <source>
        <strain evidence="3">K 70/01</strain>
    </source>
</reference>
<feature type="transmembrane region" description="Helical" evidence="1">
    <location>
        <begin position="33"/>
        <end position="53"/>
    </location>
</feature>
<dbReference type="AlphaFoldDB" id="A0A939QLF3"/>
<dbReference type="EMBL" id="JAGFBF010000005">
    <property type="protein sequence ID" value="MBO2989859.1"/>
    <property type="molecule type" value="Genomic_DNA"/>
</dbReference>
<evidence type="ECO:0000256" key="2">
    <source>
        <dbReference type="SAM" id="SignalP"/>
    </source>
</evidence>
<evidence type="ECO:0000256" key="1">
    <source>
        <dbReference type="SAM" id="Phobius"/>
    </source>
</evidence>
<keyword evidence="1" id="KW-1133">Transmembrane helix</keyword>